<keyword evidence="1" id="KW-0472">Membrane</keyword>
<keyword evidence="1" id="KW-1133">Transmembrane helix</keyword>
<protein>
    <submittedName>
        <fullName evidence="3">Zf-HC2 domain-containing protein</fullName>
    </submittedName>
</protein>
<feature type="domain" description="Putative zinc-finger" evidence="2">
    <location>
        <begin position="3"/>
        <end position="37"/>
    </location>
</feature>
<evidence type="ECO:0000313" key="3">
    <source>
        <dbReference type="EMBL" id="MBI5248502.1"/>
    </source>
</evidence>
<evidence type="ECO:0000259" key="2">
    <source>
        <dbReference type="Pfam" id="PF13490"/>
    </source>
</evidence>
<feature type="transmembrane region" description="Helical" evidence="1">
    <location>
        <begin position="84"/>
        <end position="105"/>
    </location>
</feature>
<gene>
    <name evidence="3" type="ORF">HY912_03310</name>
</gene>
<dbReference type="Gene3D" id="1.10.10.1320">
    <property type="entry name" value="Anti-sigma factor, zinc-finger domain"/>
    <property type="match status" value="1"/>
</dbReference>
<dbReference type="EMBL" id="JACRDE010000098">
    <property type="protein sequence ID" value="MBI5248502.1"/>
    <property type="molecule type" value="Genomic_DNA"/>
</dbReference>
<proteinExistence type="predicted"/>
<organism evidence="3 4">
    <name type="scientific">Desulfomonile tiedjei</name>
    <dbReference type="NCBI Taxonomy" id="2358"/>
    <lineage>
        <taxon>Bacteria</taxon>
        <taxon>Pseudomonadati</taxon>
        <taxon>Thermodesulfobacteriota</taxon>
        <taxon>Desulfomonilia</taxon>
        <taxon>Desulfomonilales</taxon>
        <taxon>Desulfomonilaceae</taxon>
        <taxon>Desulfomonile</taxon>
    </lineage>
</organism>
<evidence type="ECO:0000313" key="4">
    <source>
        <dbReference type="Proteomes" id="UP000807825"/>
    </source>
</evidence>
<name>A0A9D6Z2D7_9BACT</name>
<dbReference type="AlphaFoldDB" id="A0A9D6Z2D7"/>
<accession>A0A9D6Z2D7</accession>
<sequence length="147" mass="16051">MKCAEYKKQISLMIDGELDARSSEALSDHLAFCSDCRRFRERLNAVNVALIKASPTINGSVLAERVKDGLYHRKNRRLQSDFPAWGRVPVVAMLVLLAIGLGNMAGRSISELFINGETAASIELIAPDSGNSFSDVLLGLGTEENQQ</sequence>
<dbReference type="InterPro" id="IPR041916">
    <property type="entry name" value="Anti_sigma_zinc_sf"/>
</dbReference>
<reference evidence="3" key="1">
    <citation type="submission" date="2020-07" db="EMBL/GenBank/DDBJ databases">
        <title>Huge and variable diversity of episymbiotic CPR bacteria and DPANN archaea in groundwater ecosystems.</title>
        <authorList>
            <person name="He C.Y."/>
            <person name="Keren R."/>
            <person name="Whittaker M."/>
            <person name="Farag I.F."/>
            <person name="Doudna J."/>
            <person name="Cate J.H.D."/>
            <person name="Banfield J.F."/>
        </authorList>
    </citation>
    <scope>NUCLEOTIDE SEQUENCE</scope>
    <source>
        <strain evidence="3">NC_groundwater_1664_Pr3_B-0.1um_52_9</strain>
    </source>
</reference>
<dbReference type="Proteomes" id="UP000807825">
    <property type="component" value="Unassembled WGS sequence"/>
</dbReference>
<evidence type="ECO:0000256" key="1">
    <source>
        <dbReference type="SAM" id="Phobius"/>
    </source>
</evidence>
<comment type="caution">
    <text evidence="3">The sequence shown here is derived from an EMBL/GenBank/DDBJ whole genome shotgun (WGS) entry which is preliminary data.</text>
</comment>
<dbReference type="Pfam" id="PF13490">
    <property type="entry name" value="zf-HC2"/>
    <property type="match status" value="1"/>
</dbReference>
<dbReference type="InterPro" id="IPR027383">
    <property type="entry name" value="Znf_put"/>
</dbReference>
<keyword evidence="1" id="KW-0812">Transmembrane</keyword>